<gene>
    <name evidence="1" type="ORF">GCM10007071_29490</name>
</gene>
<name>A0ABQ3B642_9GAMM</name>
<sequence>MFDLIFLDDVLLVAGFHEYFEELQGNCDKGDYAKVFWSEKSGQDQCTDNAEATLNQL</sequence>
<accession>A0ABQ3B642</accession>
<evidence type="ECO:0000313" key="1">
    <source>
        <dbReference type="EMBL" id="GGY80270.1"/>
    </source>
</evidence>
<evidence type="ECO:0000313" key="2">
    <source>
        <dbReference type="Proteomes" id="UP000601597"/>
    </source>
</evidence>
<dbReference type="EMBL" id="BMXV01000007">
    <property type="protein sequence ID" value="GGY80270.1"/>
    <property type="molecule type" value="Genomic_DNA"/>
</dbReference>
<proteinExistence type="predicted"/>
<protein>
    <submittedName>
        <fullName evidence="1">Uncharacterized protein</fullName>
    </submittedName>
</protein>
<reference evidence="2" key="1">
    <citation type="journal article" date="2019" name="Int. J. Syst. Evol. Microbiol.">
        <title>The Global Catalogue of Microorganisms (GCM) 10K type strain sequencing project: providing services to taxonomists for standard genome sequencing and annotation.</title>
        <authorList>
            <consortium name="The Broad Institute Genomics Platform"/>
            <consortium name="The Broad Institute Genome Sequencing Center for Infectious Disease"/>
            <person name="Wu L."/>
            <person name="Ma J."/>
        </authorList>
    </citation>
    <scope>NUCLEOTIDE SEQUENCE [LARGE SCALE GENOMIC DNA]</scope>
    <source>
        <strain evidence="2">KCTC 22280</strain>
    </source>
</reference>
<keyword evidence="2" id="KW-1185">Reference proteome</keyword>
<comment type="caution">
    <text evidence="1">The sequence shown here is derived from an EMBL/GenBank/DDBJ whole genome shotgun (WGS) entry which is preliminary data.</text>
</comment>
<organism evidence="1 2">
    <name type="scientific">Marinobacter zhanjiangensis</name>
    <dbReference type="NCBI Taxonomy" id="578215"/>
    <lineage>
        <taxon>Bacteria</taxon>
        <taxon>Pseudomonadati</taxon>
        <taxon>Pseudomonadota</taxon>
        <taxon>Gammaproteobacteria</taxon>
        <taxon>Pseudomonadales</taxon>
        <taxon>Marinobacteraceae</taxon>
        <taxon>Marinobacter</taxon>
    </lineage>
</organism>
<dbReference type="Proteomes" id="UP000601597">
    <property type="component" value="Unassembled WGS sequence"/>
</dbReference>